<sequence>MFISIEGKSFETIRNNITENVMSWVPKTMFVPGYKNTLIINDPTASGTRFVSKFIKVYPNETVSVEVNPLTNKNFLWMYYLVDSPQAGSKVYNPSANWENGSSATFNTGNAKYIIFLVGNNDGFTGVNTWELKFKHTVNLVIEG</sequence>
<reference evidence="1 2" key="1">
    <citation type="submission" date="2018-12" db="EMBL/GenBank/DDBJ databases">
        <authorList>
            <person name="Meng J."/>
        </authorList>
    </citation>
    <scope>NUCLEOTIDE SEQUENCE [LARGE SCALE GENOMIC DNA]</scope>
    <source>
        <strain evidence="1 2">HT111-2</strain>
    </source>
</reference>
<protein>
    <submittedName>
        <fullName evidence="1">Uncharacterized protein</fullName>
    </submittedName>
</protein>
<evidence type="ECO:0000313" key="1">
    <source>
        <dbReference type="EMBL" id="RVU71770.1"/>
    </source>
</evidence>
<dbReference type="AlphaFoldDB" id="A0A437SY30"/>
<proteinExistence type="predicted"/>
<comment type="caution">
    <text evidence="1">The sequence shown here is derived from an EMBL/GenBank/DDBJ whole genome shotgun (WGS) entry which is preliminary data.</text>
</comment>
<dbReference type="EMBL" id="RXIA01000001">
    <property type="protein sequence ID" value="RVU71770.1"/>
    <property type="molecule type" value="Genomic_DNA"/>
</dbReference>
<accession>A0A437SY30</accession>
<keyword evidence="2" id="KW-1185">Reference proteome</keyword>
<organism evidence="1 2">
    <name type="scientific">Lactobacillus xujianguonis</name>
    <dbReference type="NCBI Taxonomy" id="2495899"/>
    <lineage>
        <taxon>Bacteria</taxon>
        <taxon>Bacillati</taxon>
        <taxon>Bacillota</taxon>
        <taxon>Bacilli</taxon>
        <taxon>Lactobacillales</taxon>
        <taxon>Lactobacillaceae</taxon>
        <taxon>Lactobacillus</taxon>
    </lineage>
</organism>
<gene>
    <name evidence="1" type="ORF">EJK17_00390</name>
</gene>
<dbReference type="RefSeq" id="WP_103661159.1">
    <property type="nucleotide sequence ID" value="NZ_ML136871.1"/>
</dbReference>
<dbReference type="Proteomes" id="UP000288291">
    <property type="component" value="Unassembled WGS sequence"/>
</dbReference>
<name>A0A437SY30_9LACO</name>
<evidence type="ECO:0000313" key="2">
    <source>
        <dbReference type="Proteomes" id="UP000288291"/>
    </source>
</evidence>